<comment type="caution">
    <text evidence="7">The sequence shown here is derived from an EMBL/GenBank/DDBJ whole genome shotgun (WGS) entry which is preliminary data.</text>
</comment>
<name>A0A813ZL07_9BILA</name>
<evidence type="ECO:0000256" key="3">
    <source>
        <dbReference type="ARBA" id="ARBA00012457"/>
    </source>
</evidence>
<dbReference type="SUPFAM" id="SSF53448">
    <property type="entry name" value="Nucleotide-diphospho-sugar transferases"/>
    <property type="match status" value="1"/>
</dbReference>
<dbReference type="InterPro" id="IPR002618">
    <property type="entry name" value="UDPGP_fam"/>
</dbReference>
<evidence type="ECO:0000256" key="5">
    <source>
        <dbReference type="ARBA" id="ARBA00022695"/>
    </source>
</evidence>
<gene>
    <name evidence="7" type="ORF">OXX778_LOCUS11396</name>
</gene>
<comment type="similarity">
    <text evidence="2">Belongs to the UDPGP type 1 family.</text>
</comment>
<proteinExistence type="inferred from homology"/>
<dbReference type="AlphaFoldDB" id="A0A813ZL07"/>
<dbReference type="InterPro" id="IPR039741">
    <property type="entry name" value="UDP-sugar_pyrophosphorylase"/>
</dbReference>
<dbReference type="PANTHER" id="PTHR11952">
    <property type="entry name" value="UDP- GLUCOSE PYROPHOSPHORYLASE"/>
    <property type="match status" value="1"/>
</dbReference>
<organism evidence="7 8">
    <name type="scientific">Brachionus calyciflorus</name>
    <dbReference type="NCBI Taxonomy" id="104777"/>
    <lineage>
        <taxon>Eukaryota</taxon>
        <taxon>Metazoa</taxon>
        <taxon>Spiralia</taxon>
        <taxon>Gnathifera</taxon>
        <taxon>Rotifera</taxon>
        <taxon>Eurotatoria</taxon>
        <taxon>Monogononta</taxon>
        <taxon>Pseudotrocha</taxon>
        <taxon>Ploima</taxon>
        <taxon>Brachionidae</taxon>
        <taxon>Brachionus</taxon>
    </lineage>
</organism>
<dbReference type="Proteomes" id="UP000663879">
    <property type="component" value="Unassembled WGS sequence"/>
</dbReference>
<dbReference type="OrthoDB" id="532420at2759"/>
<comment type="catalytic activity">
    <reaction evidence="6">
        <text>N-acetyl-alpha-D-glucosamine 1-phosphate + UTP + H(+) = UDP-N-acetyl-alpha-D-glucosamine + diphosphate</text>
        <dbReference type="Rhea" id="RHEA:13509"/>
        <dbReference type="ChEBI" id="CHEBI:15378"/>
        <dbReference type="ChEBI" id="CHEBI:33019"/>
        <dbReference type="ChEBI" id="CHEBI:46398"/>
        <dbReference type="ChEBI" id="CHEBI:57705"/>
        <dbReference type="ChEBI" id="CHEBI:57776"/>
        <dbReference type="EC" id="2.7.7.23"/>
    </reaction>
</comment>
<dbReference type="Pfam" id="PF01704">
    <property type="entry name" value="UDPGP"/>
    <property type="match status" value="1"/>
</dbReference>
<evidence type="ECO:0000256" key="2">
    <source>
        <dbReference type="ARBA" id="ARBA00010401"/>
    </source>
</evidence>
<evidence type="ECO:0000313" key="7">
    <source>
        <dbReference type="EMBL" id="CAF0900920.1"/>
    </source>
</evidence>
<evidence type="ECO:0000256" key="6">
    <source>
        <dbReference type="ARBA" id="ARBA00048493"/>
    </source>
</evidence>
<dbReference type="GO" id="GO:0006048">
    <property type="term" value="P:UDP-N-acetylglucosamine biosynthetic process"/>
    <property type="evidence" value="ECO:0007669"/>
    <property type="project" value="TreeGrafter"/>
</dbReference>
<reference evidence="7" key="1">
    <citation type="submission" date="2021-02" db="EMBL/GenBank/DDBJ databases">
        <authorList>
            <person name="Nowell W R."/>
        </authorList>
    </citation>
    <scope>NUCLEOTIDE SEQUENCE</scope>
    <source>
        <strain evidence="7">Ploen Becks lab</strain>
    </source>
</reference>
<accession>A0A813ZL07</accession>
<sequence length="501" mass="57280">MNKQDLINLLEPYGQEHLLKYWEELNQTEKEHLIEDIKEIDFAQMVKNYNRVKSEMDQTVQEFDELMQPVPQELKGSYEKSTPEQIKEYEMLGLKAIANNEVASLLLAGGQGTRLGVNYPKGMYSVGLFSGKSLYHLQGERLVKLKQYANRLFPEAPSEKQNSSIPWYIMTSEHTQESTIEYFRKSNFFGLDKENIKFFEQFMLPCLTNDGKVILDQKSKISKAPDGNGGLYRALDKRSILNDMKKRGVKYVHVYCVDNILVKMADPAFVGFCIAKNANCAAKVVKKVEPDEKVGVICKVKDRFQVVEYSEISEKTRNLRTDDGELLYNAGNICNHFFNIDFLSELCSEHESELKHHVAHKKIAYVNENGERVTPKETNGIKLEKFVFDVFPFSTSKWAKGNFAIWEVYREEEFSPLKNSDDCKKETPTTCRNDLYAQHARWLQKAGAVLDPEAQVEISPLVSTNGEELTELMKGKALKGNLTIELDKSDNKVKINGSLSL</sequence>
<dbReference type="EMBL" id="CAJNOC010001926">
    <property type="protein sequence ID" value="CAF0900920.1"/>
    <property type="molecule type" value="Genomic_DNA"/>
</dbReference>
<keyword evidence="5" id="KW-0548">Nucleotidyltransferase</keyword>
<evidence type="ECO:0000313" key="8">
    <source>
        <dbReference type="Proteomes" id="UP000663879"/>
    </source>
</evidence>
<keyword evidence="8" id="KW-1185">Reference proteome</keyword>
<comment type="pathway">
    <text evidence="1">Nucleotide-sugar biosynthesis; UDP-N-acetyl-alpha-D-glucosamine biosynthesis; UDP-N-acetyl-alpha-D-glucosamine from N-acetyl-alpha-D-glucosamine 1-phosphate: step 1/1.</text>
</comment>
<dbReference type="CDD" id="cd04193">
    <property type="entry name" value="UDPGlcNAc_PPase"/>
    <property type="match status" value="1"/>
</dbReference>
<keyword evidence="4" id="KW-0808">Transferase</keyword>
<dbReference type="FunFam" id="3.90.550.10:FF:000075">
    <property type="entry name" value="Probable UDP-N-acetylglucosamine pyrophosphorylase"/>
    <property type="match status" value="1"/>
</dbReference>
<evidence type="ECO:0000256" key="4">
    <source>
        <dbReference type="ARBA" id="ARBA00022679"/>
    </source>
</evidence>
<dbReference type="InterPro" id="IPR029044">
    <property type="entry name" value="Nucleotide-diphossugar_trans"/>
</dbReference>
<protein>
    <recommendedName>
        <fullName evidence="3">UDP-N-acetylglucosamine diphosphorylase</fullName>
        <ecNumber evidence="3">2.7.7.23</ecNumber>
    </recommendedName>
</protein>
<dbReference type="PANTHER" id="PTHR11952:SF2">
    <property type="entry name" value="LD24639P"/>
    <property type="match status" value="1"/>
</dbReference>
<dbReference type="Gene3D" id="3.90.550.10">
    <property type="entry name" value="Spore Coat Polysaccharide Biosynthesis Protein SpsA, Chain A"/>
    <property type="match status" value="1"/>
</dbReference>
<dbReference type="EC" id="2.7.7.23" evidence="3"/>
<evidence type="ECO:0000256" key="1">
    <source>
        <dbReference type="ARBA" id="ARBA00005208"/>
    </source>
</evidence>
<dbReference type="GO" id="GO:0003977">
    <property type="term" value="F:UDP-N-acetylglucosamine diphosphorylase activity"/>
    <property type="evidence" value="ECO:0007669"/>
    <property type="project" value="UniProtKB-EC"/>
</dbReference>